<accession>A0ABW1SJE2</accession>
<feature type="transmembrane region" description="Helical" evidence="5">
    <location>
        <begin position="722"/>
        <end position="742"/>
    </location>
</feature>
<organism evidence="7 8">
    <name type="scientific">Lactiplantibacillus nangangensis</name>
    <dbReference type="NCBI Taxonomy" id="2559917"/>
    <lineage>
        <taxon>Bacteria</taxon>
        <taxon>Bacillati</taxon>
        <taxon>Bacillota</taxon>
        <taxon>Bacilli</taxon>
        <taxon>Lactobacillales</taxon>
        <taxon>Lactobacillaceae</taxon>
        <taxon>Lactiplantibacillus</taxon>
    </lineage>
</organism>
<evidence type="ECO:0000313" key="7">
    <source>
        <dbReference type="EMBL" id="MFC6201442.1"/>
    </source>
</evidence>
<comment type="caution">
    <text evidence="7">The sequence shown here is derived from an EMBL/GenBank/DDBJ whole genome shotgun (WGS) entry which is preliminary data.</text>
</comment>
<keyword evidence="3 5" id="KW-1133">Transmembrane helix</keyword>
<keyword evidence="8" id="KW-1185">Reference proteome</keyword>
<sequence>MIKAEWRYLLGHKFILLVLIVIGFIPSIYAVTFLKSMWDPYGKLQDLPVAVVNHDQATTYQGTHLAAGKQLTHALTHSSAMAFKVMSARSATQALKNGQVYMVMTIPSNFSKNATTLLQTKPKKMVLQYATSAGHNYTASKMTASAAKTAADQVADQVTRTYAKTMFNSIKTLSNGITAAGQHNQQLATGSQKAVTADQQLTTGLNQLVASTLTFRDGTNQLVTGLNHYLSGVDQATSGSRTLSQGVKTYTNGVNTASTAAQQLATGSQTLQAGTQRVVSGVGRTAVGAQQLSQNLTELTQKTGQLSGGTARLATASQQLSRGMQQLTMGGQQLTTGLDQLQLAVNQQAKDPILSRQVSQLAATLSQHGSAAQLAAIKTAINQVEAATTKPATDNRLAAKVAATADAEKLTATQKQAILATINGAQPTQSTELTAALQQLTQAAAALPSDHTTQATTELQALKQALQTTANNQQALATKLATVTNGAQTLTSQLQAATTGFQTLDQGVQVLATQTPKLVTGTQALSAGATGLATGTTQLAQASTGLGQGSGQLATGAQQLALGTQKLSRSGASLTQGAETLTAGLTTLTQQKSALLNGTGQLTAGTAQLATGGQRLAQGGNQLATGLDQVQQGNQQLATKLTAAGKQASVRPTNLTYDQLAKPTTTKASDADDAQNNGTGMAPYMMSVSLFVGALAFNMMFDMYTPRKYPKSGFHWWTGKGSILLAFALSEAVLIEGLLILIDGLAPIHPWATFGVLVSIAVAFMSIVYWLNLVFGKVGAFFSMILLVLQLGGSAGTYPIQLSNHFFQTIHPWLPMSYAVSGLRNTLMVGNSAWPQIGVLIGIGVLFSIFSMLFYGRRHGRVKAIDFEDAD</sequence>
<keyword evidence="2 5" id="KW-0812">Transmembrane</keyword>
<dbReference type="InterPro" id="IPR017500">
    <property type="entry name" value="Phage_infect_YhgE_N"/>
</dbReference>
<dbReference type="InterPro" id="IPR017501">
    <property type="entry name" value="Phage_infect_YhgE_C"/>
</dbReference>
<dbReference type="RefSeq" id="WP_137615729.1">
    <property type="nucleotide sequence ID" value="NZ_BJDI01000004.1"/>
</dbReference>
<dbReference type="PANTHER" id="PTHR43077">
    <property type="entry name" value="TRANSPORT PERMEASE YVFS-RELATED"/>
    <property type="match status" value="1"/>
</dbReference>
<dbReference type="Gene3D" id="1.10.287.950">
    <property type="entry name" value="Methyl-accepting chemotaxis protein"/>
    <property type="match status" value="1"/>
</dbReference>
<dbReference type="InterPro" id="IPR011049">
    <property type="entry name" value="Serralysin-like_metalloprot_C"/>
</dbReference>
<feature type="domain" description="ABC-2 type transporter transmembrane" evidence="6">
    <location>
        <begin position="15"/>
        <end position="190"/>
    </location>
</feature>
<feature type="transmembrane region" description="Helical" evidence="5">
    <location>
        <begin position="681"/>
        <end position="701"/>
    </location>
</feature>
<gene>
    <name evidence="7" type="ORF">ACFP1L_05965</name>
</gene>
<dbReference type="Gene3D" id="3.40.1710.10">
    <property type="entry name" value="abc type-2 transporter like domain"/>
    <property type="match status" value="1"/>
</dbReference>
<dbReference type="NCBIfam" id="TIGR03061">
    <property type="entry name" value="pip_yhgE_Nterm"/>
    <property type="match status" value="1"/>
</dbReference>
<protein>
    <submittedName>
        <fullName evidence="7">YhgE/Pip family protein</fullName>
    </submittedName>
</protein>
<evidence type="ECO:0000259" key="6">
    <source>
        <dbReference type="Pfam" id="PF12698"/>
    </source>
</evidence>
<feature type="transmembrane region" description="Helical" evidence="5">
    <location>
        <begin position="748"/>
        <end position="771"/>
    </location>
</feature>
<evidence type="ECO:0000256" key="4">
    <source>
        <dbReference type="ARBA" id="ARBA00023136"/>
    </source>
</evidence>
<dbReference type="Proteomes" id="UP001596171">
    <property type="component" value="Unassembled WGS sequence"/>
</dbReference>
<evidence type="ECO:0000256" key="5">
    <source>
        <dbReference type="SAM" id="Phobius"/>
    </source>
</evidence>
<evidence type="ECO:0000256" key="2">
    <source>
        <dbReference type="ARBA" id="ARBA00022692"/>
    </source>
</evidence>
<keyword evidence="4 5" id="KW-0472">Membrane</keyword>
<evidence type="ECO:0000256" key="1">
    <source>
        <dbReference type="ARBA" id="ARBA00004141"/>
    </source>
</evidence>
<name>A0ABW1SJE2_9LACO</name>
<feature type="transmembrane region" description="Helical" evidence="5">
    <location>
        <begin position="778"/>
        <end position="798"/>
    </location>
</feature>
<feature type="transmembrane region" description="Helical" evidence="5">
    <location>
        <begin position="833"/>
        <end position="855"/>
    </location>
</feature>
<reference evidence="8" key="1">
    <citation type="journal article" date="2019" name="Int. J. Syst. Evol. Microbiol.">
        <title>The Global Catalogue of Microorganisms (GCM) 10K type strain sequencing project: providing services to taxonomists for standard genome sequencing and annotation.</title>
        <authorList>
            <consortium name="The Broad Institute Genomics Platform"/>
            <consortium name="The Broad Institute Genome Sequencing Center for Infectious Disease"/>
            <person name="Wu L."/>
            <person name="Ma J."/>
        </authorList>
    </citation>
    <scope>NUCLEOTIDE SEQUENCE [LARGE SCALE GENOMIC DNA]</scope>
    <source>
        <strain evidence="8">CCM 8930</strain>
    </source>
</reference>
<evidence type="ECO:0000313" key="8">
    <source>
        <dbReference type="Proteomes" id="UP001596171"/>
    </source>
</evidence>
<dbReference type="InterPro" id="IPR051328">
    <property type="entry name" value="T7SS_ABC-Transporter"/>
</dbReference>
<dbReference type="NCBIfam" id="TIGR03062">
    <property type="entry name" value="pip_yhgE_Cterm"/>
    <property type="match status" value="1"/>
</dbReference>
<dbReference type="EMBL" id="JBHSSE010000011">
    <property type="protein sequence ID" value="MFC6201442.1"/>
    <property type="molecule type" value="Genomic_DNA"/>
</dbReference>
<dbReference type="SUPFAM" id="SSF101967">
    <property type="entry name" value="Adhesin YadA, collagen-binding domain"/>
    <property type="match status" value="1"/>
</dbReference>
<evidence type="ECO:0000256" key="3">
    <source>
        <dbReference type="ARBA" id="ARBA00022989"/>
    </source>
</evidence>
<dbReference type="PANTHER" id="PTHR43077:SF5">
    <property type="entry name" value="PHAGE INFECTION PROTEIN"/>
    <property type="match status" value="1"/>
</dbReference>
<feature type="domain" description="ABC-2 type transporter transmembrane" evidence="6">
    <location>
        <begin position="621"/>
        <end position="852"/>
    </location>
</feature>
<comment type="subcellular location">
    <subcellularLocation>
        <location evidence="1">Membrane</location>
        <topology evidence="1">Multi-pass membrane protein</topology>
    </subcellularLocation>
</comment>
<proteinExistence type="predicted"/>
<dbReference type="Pfam" id="PF12698">
    <property type="entry name" value="ABC2_membrane_3"/>
    <property type="match status" value="2"/>
</dbReference>
<dbReference type="InterPro" id="IPR013525">
    <property type="entry name" value="ABC2_TM"/>
</dbReference>